<dbReference type="PANTHER" id="PTHR30055">
    <property type="entry name" value="HTH-TYPE TRANSCRIPTIONAL REGULATOR RUTR"/>
    <property type="match status" value="1"/>
</dbReference>
<evidence type="ECO:0000256" key="1">
    <source>
        <dbReference type="ARBA" id="ARBA00023125"/>
    </source>
</evidence>
<dbReference type="InterPro" id="IPR041484">
    <property type="entry name" value="TetR_C_25"/>
</dbReference>
<dbReference type="PRINTS" id="PR00455">
    <property type="entry name" value="HTHTETR"/>
</dbReference>
<evidence type="ECO:0000259" key="3">
    <source>
        <dbReference type="PROSITE" id="PS50977"/>
    </source>
</evidence>
<sequence length="221" mass="24147">MSSNPADLLPQARIRLAALELFGTQGFVKTTIRQIAARAGVSPGLVIHHFGSKNQLRAHCDDWVMDLIEQEKTLLTIGPQPALRDYLAEHPEYEPVMAYLVTGLREGGKIADRIYTRTVAMTEGMLDLAEANGLVRIPEDREAATAFLVASSLGFLMLSDQFARQLGGQHLNDPDVVARYGLVAAEVFTHGLFTPAYLEALKAANTTTPGDGNERPRNPDH</sequence>
<dbReference type="InterPro" id="IPR050109">
    <property type="entry name" value="HTH-type_TetR-like_transc_reg"/>
</dbReference>
<protein>
    <submittedName>
        <fullName evidence="4">Transcriptional regulator, TetR family</fullName>
    </submittedName>
</protein>
<organism evidence="4 5">
    <name type="scientific">Luteococcus japonicus LSP_Lj1</name>
    <dbReference type="NCBI Taxonomy" id="1255658"/>
    <lineage>
        <taxon>Bacteria</taxon>
        <taxon>Bacillati</taxon>
        <taxon>Actinomycetota</taxon>
        <taxon>Actinomycetes</taxon>
        <taxon>Propionibacteriales</taxon>
        <taxon>Propionibacteriaceae</taxon>
        <taxon>Luteococcus</taxon>
    </lineage>
</organism>
<evidence type="ECO:0000256" key="2">
    <source>
        <dbReference type="PROSITE-ProRule" id="PRU00335"/>
    </source>
</evidence>
<dbReference type="PROSITE" id="PS50977">
    <property type="entry name" value="HTH_TETR_2"/>
    <property type="match status" value="1"/>
</dbReference>
<reference evidence="4 5" key="1">
    <citation type="submission" date="2017-02" db="EMBL/GenBank/DDBJ databases">
        <authorList>
            <person name="Peterson S.W."/>
        </authorList>
    </citation>
    <scope>NUCLEOTIDE SEQUENCE [LARGE SCALE GENOMIC DNA]</scope>
    <source>
        <strain evidence="4 5">LSP_Lj1</strain>
    </source>
</reference>
<dbReference type="AlphaFoldDB" id="A0A1R4JBS1"/>
<dbReference type="GO" id="GO:0003700">
    <property type="term" value="F:DNA-binding transcription factor activity"/>
    <property type="evidence" value="ECO:0007669"/>
    <property type="project" value="TreeGrafter"/>
</dbReference>
<feature type="domain" description="HTH tetR-type" evidence="3">
    <location>
        <begin position="8"/>
        <end position="68"/>
    </location>
</feature>
<name>A0A1R4JBS1_9ACTN</name>
<evidence type="ECO:0000313" key="4">
    <source>
        <dbReference type="EMBL" id="SJN29497.1"/>
    </source>
</evidence>
<dbReference type="InterPro" id="IPR009057">
    <property type="entry name" value="Homeodomain-like_sf"/>
</dbReference>
<keyword evidence="1 2" id="KW-0238">DNA-binding</keyword>
<dbReference type="EMBL" id="FUKQ01000025">
    <property type="protein sequence ID" value="SJN29497.1"/>
    <property type="molecule type" value="Genomic_DNA"/>
</dbReference>
<dbReference type="Proteomes" id="UP000188342">
    <property type="component" value="Unassembled WGS sequence"/>
</dbReference>
<dbReference type="RefSeq" id="WP_179110634.1">
    <property type="nucleotide sequence ID" value="NZ_FUKQ01000025.1"/>
</dbReference>
<dbReference type="GO" id="GO:0000976">
    <property type="term" value="F:transcription cis-regulatory region binding"/>
    <property type="evidence" value="ECO:0007669"/>
    <property type="project" value="TreeGrafter"/>
</dbReference>
<dbReference type="Pfam" id="PF00440">
    <property type="entry name" value="TetR_N"/>
    <property type="match status" value="1"/>
</dbReference>
<accession>A0A1R4JBS1</accession>
<gene>
    <name evidence="4" type="ORF">FM114_06665</name>
</gene>
<dbReference type="STRING" id="1255658.FM114_06665"/>
<keyword evidence="5" id="KW-1185">Reference proteome</keyword>
<proteinExistence type="predicted"/>
<dbReference type="InterPro" id="IPR001647">
    <property type="entry name" value="HTH_TetR"/>
</dbReference>
<dbReference type="PANTHER" id="PTHR30055:SF146">
    <property type="entry name" value="HTH-TYPE TRANSCRIPTIONAL DUAL REGULATOR CECR"/>
    <property type="match status" value="1"/>
</dbReference>
<dbReference type="Gene3D" id="1.10.357.10">
    <property type="entry name" value="Tetracycline Repressor, domain 2"/>
    <property type="match status" value="1"/>
</dbReference>
<feature type="DNA-binding region" description="H-T-H motif" evidence="2">
    <location>
        <begin position="31"/>
        <end position="50"/>
    </location>
</feature>
<evidence type="ECO:0000313" key="5">
    <source>
        <dbReference type="Proteomes" id="UP000188342"/>
    </source>
</evidence>
<dbReference type="SUPFAM" id="SSF46689">
    <property type="entry name" value="Homeodomain-like"/>
    <property type="match status" value="1"/>
</dbReference>
<dbReference type="Pfam" id="PF17933">
    <property type="entry name" value="TetR_C_25"/>
    <property type="match status" value="1"/>
</dbReference>